<keyword evidence="1" id="KW-0343">GTPase activation</keyword>
<keyword evidence="6" id="KW-1185">Reference proteome</keyword>
<feature type="domain" description="Rap-GAP" evidence="4">
    <location>
        <begin position="1574"/>
        <end position="1782"/>
    </location>
</feature>
<gene>
    <name evidence="5" type="ORF">CLODIP_2_CD10968</name>
</gene>
<evidence type="ECO:0000256" key="3">
    <source>
        <dbReference type="SAM" id="MobiDB-lite"/>
    </source>
</evidence>
<feature type="region of interest" description="Disordered" evidence="3">
    <location>
        <begin position="447"/>
        <end position="467"/>
    </location>
</feature>
<feature type="compositionally biased region" description="Basic and acidic residues" evidence="3">
    <location>
        <begin position="452"/>
        <end position="461"/>
    </location>
</feature>
<dbReference type="GO" id="GO:0051056">
    <property type="term" value="P:regulation of small GTPase mediated signal transduction"/>
    <property type="evidence" value="ECO:0007669"/>
    <property type="project" value="InterPro"/>
</dbReference>
<dbReference type="InterPro" id="IPR000331">
    <property type="entry name" value="Rap/Ran_GAP_dom"/>
</dbReference>
<dbReference type="Pfam" id="PF20412">
    <property type="entry name" value="RALGAPB_N"/>
    <property type="match status" value="1"/>
</dbReference>
<feature type="region of interest" description="Disordered" evidence="3">
    <location>
        <begin position="773"/>
        <end position="795"/>
    </location>
</feature>
<dbReference type="PANTHER" id="PTHR10063:SF11">
    <property type="entry name" value="RHO GTPASE-ACTIVATING PROTEIN CG5521-RELATED"/>
    <property type="match status" value="1"/>
</dbReference>
<proteinExistence type="predicted"/>
<name>A0A8S1CLX3_9INSE</name>
<evidence type="ECO:0000256" key="2">
    <source>
        <dbReference type="ARBA" id="ARBA00022553"/>
    </source>
</evidence>
<protein>
    <recommendedName>
        <fullName evidence="4">Rap-GAP domain-containing protein</fullName>
    </recommendedName>
</protein>
<comment type="caution">
    <text evidence="5">The sequence shown here is derived from an EMBL/GenBank/DDBJ whole genome shotgun (WGS) entry which is preliminary data.</text>
</comment>
<evidence type="ECO:0000256" key="1">
    <source>
        <dbReference type="ARBA" id="ARBA00022468"/>
    </source>
</evidence>
<dbReference type="Gene3D" id="3.40.50.11210">
    <property type="entry name" value="Rap/Ran-GAP"/>
    <property type="match status" value="1"/>
</dbReference>
<dbReference type="FunFam" id="3.40.50.11210:FF:000001">
    <property type="entry name" value="Ral GTPase-activating protein subunit alpha-1 isoform 1"/>
    <property type="match status" value="1"/>
</dbReference>
<evidence type="ECO:0000313" key="6">
    <source>
        <dbReference type="Proteomes" id="UP000494165"/>
    </source>
</evidence>
<sequence>MFAKKITNIDIKKSTLKIQDYKRDSATRLKHVKIVIDNVETSVAKSFFEANYSHVYNILYESFLAAETNLKQKIQKTHKEELDLVLAVLEKVLVLLPELLSKRWQCYSLTRMMLKLLHHDNAWRVRKEGIRLFLLWYQALGENAPDTLHAIFATLVPGFPTPKLGDRFSALCSDTPYTMFFELIEEQASPAKIQPILHSQSMDKHLEERMQSVLDTMLDLMVSQVTKIEWRDRFARQHLCFSFLLDRFKKFYLPHIFPTFSYSTSLYKPNLDFPDSRKPISTLIDTPNGKKPDPFVACRVNVIKWVSQFAHVNRRDSFTGSQSYATSDDGGPEYRRISVISQGPESSLEHRGSQVSDADSFQSEGDPAGNLTSMCLARDVMYGSRENVNFVHEIYRQAFLLNFTHSSAIRKALAIYKDWIQMTSAEIPQFILEPIESGRVRLPSLESATEVDGGHESRMDSHSSSLTDESHVRAGLQNVLQIFMTNAANLFLLEVTPDQSSSLEEQVDACKRVLNIYRYMVMRTKMETKTWEQLLMTLLKITSQVITKIPPKRKDDTLGGKLAQALFQTLIVTWIKANLNVIVSTELWDHFYHTLSSLTQWEELIKEWAKTLDTLTRVMARQVYKLDLDDLPLDRMKDQKEKRRPHVTIPQQPNKDLGRLTIRSPKHGTLSADNSSLPSASVCGPDGNEFIKIKASGVCQLLRRNRGLRRCFSDSCLAANKRRISVHSAENGVFRFPDQEIEQLFLSKKIKRANYIKRSFSLDSISLPKDASLGYPESGTPTRTPSPSPSSGVGASLVKDSIMQMDNISADGNSYDPSNNSEHRSVMAGGNLKGWCPEVVVILWRRMLGALGDVNRLVHPNLHVQVFEYLIELSQTLLKIHGNHSLVLQPNSPSPSSDLVPPFLIIIPWCMKALVLPNDYNRGKVCAYELLCDLILACQDINLPKDIVIEFYRVLHLGLTGTHQILARDCMPVPVTQGDGSKISLSDPVINALVRHCGTRFFSLMLPGHTLLMLDFMQASNTVIGSNDIRGVPRTEAMSIIGALLSLNSVAENAVLNPNSTEYSLITSSDTKDYIFTLLLRFGKMEQSGKARCIALSCIGIFLCEELRQRHSHPKMRDAISVLLMSLRCNHKTIVKVAIENILLLADNTDALLMQHPELPLLIVETVVQTIHSLLVTDNTPMFDDEGRLLVSLIFCIGEWCMRLPVYLLMKSFAGSCLLLNVFRVLNCILSKNQTHSSLPPLDSDFEPNIKFDDLKERPWQGGRGTLLPSNNHNLNENSVTSLKLAAKTVFTHLLRHLDHFPMASRAARLSSLAEEHDDVPGLNSSKLNTQIFSEPNVQLFIINNKIIMSMIELPAPEPTIGGVTFGLCAAPFQVRLILRDRGCKTCWDASLLYCNEEDKAHCSSPAPSFSKDLEYINSIGAFIVEQNAASMHRVIRRKPPNVLPTFENAEDDMDSLDDLLQYIGHTSSECLIALDTPRNVATQSMPSLNTRVEVEALASIVSQKKNEKEFVSCNREQEHQYLMASKCLPEPQTTPSLCFDLCKLLFSHFGYTGWERRSHINLLRKDEKFIREVRNLDAKICRETHKIAVFYVSDGQEDKNSILSNTSGSAAYEEFVAGLAWEVELESHTGFMGGLQKNKSTGDTAPYYATSFVEVMFHGATRMPSSSQESLLQKTRHLGNDEVHIVWSENSQDYWRGIIPTEFCDILLVIYPLPNRLYRVQVNRKKDVPYFGPLFNEAIVGHQALPTLVRATAIAASRAKRSMLPMYQTFYEERTKALLTIADHYKIPSTFEEFTSAVYAPVYLVKSTASMYSSSNEPGHNADSTPHHLMGSVMRSNSTLSANSLSGSTTSTVTLDTFTMMTDHHSFGAEEDLHDIALSDSSGPPTISFAKDAD</sequence>
<dbReference type="GO" id="GO:0005737">
    <property type="term" value="C:cytoplasm"/>
    <property type="evidence" value="ECO:0007669"/>
    <property type="project" value="TreeGrafter"/>
</dbReference>
<evidence type="ECO:0000313" key="5">
    <source>
        <dbReference type="EMBL" id="CAB3368991.1"/>
    </source>
</evidence>
<dbReference type="InterPro" id="IPR035974">
    <property type="entry name" value="Rap/Ran-GAP_sf"/>
</dbReference>
<dbReference type="SUPFAM" id="SSF111347">
    <property type="entry name" value="Rap/Ran-GAP"/>
    <property type="match status" value="1"/>
</dbReference>
<dbReference type="GO" id="GO:0005096">
    <property type="term" value="F:GTPase activator activity"/>
    <property type="evidence" value="ECO:0007669"/>
    <property type="project" value="UniProtKB-KW"/>
</dbReference>
<dbReference type="InterPro" id="IPR027107">
    <property type="entry name" value="Tuberin/Ral-act_asu"/>
</dbReference>
<dbReference type="GO" id="GO:0005634">
    <property type="term" value="C:nucleus"/>
    <property type="evidence" value="ECO:0007669"/>
    <property type="project" value="InterPro"/>
</dbReference>
<keyword evidence="2" id="KW-0597">Phosphoprotein</keyword>
<evidence type="ECO:0000259" key="4">
    <source>
        <dbReference type="PROSITE" id="PS50085"/>
    </source>
</evidence>
<accession>A0A8S1CLX3</accession>
<dbReference type="EMBL" id="CADEPI010000041">
    <property type="protein sequence ID" value="CAB3368991.1"/>
    <property type="molecule type" value="Genomic_DNA"/>
</dbReference>
<dbReference type="OrthoDB" id="19311at2759"/>
<feature type="compositionally biased region" description="Polar residues" evidence="3">
    <location>
        <begin position="353"/>
        <end position="363"/>
    </location>
</feature>
<reference evidence="5 6" key="1">
    <citation type="submission" date="2020-04" db="EMBL/GenBank/DDBJ databases">
        <authorList>
            <person name="Alioto T."/>
            <person name="Alioto T."/>
            <person name="Gomez Garrido J."/>
        </authorList>
    </citation>
    <scope>NUCLEOTIDE SEQUENCE [LARGE SCALE GENOMIC DNA]</scope>
</reference>
<dbReference type="Proteomes" id="UP000494165">
    <property type="component" value="Unassembled WGS sequence"/>
</dbReference>
<dbReference type="InterPro" id="IPR046859">
    <property type="entry name" value="RGPA/RALGAPB_N"/>
</dbReference>
<feature type="compositionally biased region" description="Low complexity" evidence="3">
    <location>
        <begin position="776"/>
        <end position="794"/>
    </location>
</feature>
<dbReference type="PANTHER" id="PTHR10063">
    <property type="entry name" value="TUBERIN"/>
    <property type="match status" value="1"/>
</dbReference>
<dbReference type="Pfam" id="PF02145">
    <property type="entry name" value="Rap_GAP"/>
    <property type="match status" value="1"/>
</dbReference>
<feature type="region of interest" description="Disordered" evidence="3">
    <location>
        <begin position="639"/>
        <end position="660"/>
    </location>
</feature>
<organism evidence="5 6">
    <name type="scientific">Cloeon dipterum</name>
    <dbReference type="NCBI Taxonomy" id="197152"/>
    <lineage>
        <taxon>Eukaryota</taxon>
        <taxon>Metazoa</taxon>
        <taxon>Ecdysozoa</taxon>
        <taxon>Arthropoda</taxon>
        <taxon>Hexapoda</taxon>
        <taxon>Insecta</taxon>
        <taxon>Pterygota</taxon>
        <taxon>Palaeoptera</taxon>
        <taxon>Ephemeroptera</taxon>
        <taxon>Pisciforma</taxon>
        <taxon>Baetidae</taxon>
        <taxon>Cloeon</taxon>
    </lineage>
</organism>
<feature type="region of interest" description="Disordered" evidence="3">
    <location>
        <begin position="344"/>
        <end position="366"/>
    </location>
</feature>
<dbReference type="PROSITE" id="PS50085">
    <property type="entry name" value="RAPGAP"/>
    <property type="match status" value="1"/>
</dbReference>